<dbReference type="InterPro" id="IPR001296">
    <property type="entry name" value="Glyco_trans_1"/>
</dbReference>
<dbReference type="GO" id="GO:0016757">
    <property type="term" value="F:glycosyltransferase activity"/>
    <property type="evidence" value="ECO:0007669"/>
    <property type="project" value="InterPro"/>
</dbReference>
<evidence type="ECO:0000313" key="5">
    <source>
        <dbReference type="Proteomes" id="UP000284395"/>
    </source>
</evidence>
<evidence type="ECO:0000259" key="3">
    <source>
        <dbReference type="Pfam" id="PF13579"/>
    </source>
</evidence>
<feature type="domain" description="Glycosyl transferase family 1" evidence="2">
    <location>
        <begin position="204"/>
        <end position="360"/>
    </location>
</feature>
<keyword evidence="5" id="KW-1185">Reference proteome</keyword>
<dbReference type="PANTHER" id="PTHR46401">
    <property type="entry name" value="GLYCOSYLTRANSFERASE WBBK-RELATED"/>
    <property type="match status" value="1"/>
</dbReference>
<protein>
    <submittedName>
        <fullName evidence="4">Glycosyltransferase</fullName>
    </submittedName>
</protein>
<proteinExistence type="predicted"/>
<dbReference type="Pfam" id="PF13579">
    <property type="entry name" value="Glyco_trans_4_4"/>
    <property type="match status" value="1"/>
</dbReference>
<dbReference type="GO" id="GO:0009103">
    <property type="term" value="P:lipopolysaccharide biosynthetic process"/>
    <property type="evidence" value="ECO:0007669"/>
    <property type="project" value="TreeGrafter"/>
</dbReference>
<dbReference type="EMBL" id="RAPF01000005">
    <property type="protein sequence ID" value="RKF20665.1"/>
    <property type="molecule type" value="Genomic_DNA"/>
</dbReference>
<dbReference type="PANTHER" id="PTHR46401:SF2">
    <property type="entry name" value="GLYCOSYLTRANSFERASE WBBK-RELATED"/>
    <property type="match status" value="1"/>
</dbReference>
<dbReference type="Pfam" id="PF00534">
    <property type="entry name" value="Glycos_transf_1"/>
    <property type="match status" value="1"/>
</dbReference>
<gene>
    <name evidence="4" type="ORF">D6851_11070</name>
</gene>
<dbReference type="Proteomes" id="UP000284395">
    <property type="component" value="Unassembled WGS sequence"/>
</dbReference>
<feature type="domain" description="Glycosyltransferase subfamily 4-like N-terminal" evidence="3">
    <location>
        <begin position="50"/>
        <end position="174"/>
    </location>
</feature>
<accession>A0A420EIY3</accession>
<dbReference type="Gene3D" id="3.40.50.2000">
    <property type="entry name" value="Glycogen Phosphorylase B"/>
    <property type="match status" value="2"/>
</dbReference>
<sequence>MRILHIIHSTDPATGGPIAGILMHHAVTCGSPFNVEREIATLDPPDAIWLTDLPLRTHALGNTHHFLRTPRKIQKYGSGARLCAWLRDNAERFDCAIIHGLWNAASLAARQVLPHSGLPYFVFAHGMLDPWFRKRFPVKHAAKCLSWSIVEGPLLARARSVLFTSEEEKQRAAGCFPHHHYRGTVVGYGTADPALNQPVDPQAAREPYLLFLGRLHRKKGVDMLLQALSRIAAPYRPTIRFTGPDEEGRLPFLREQSEALGLTRHVLWTGPAYGTDKADLFRKAEAFILPSHQENFGIAATEALAMATPALLSDQVAIARNVMQSGAGFIANDTLDGTYALLQRWQNTSETARRKMRSEARALFLRDYDINRNAPHLIATLQKLL</sequence>
<name>A0A420EIY3_9SPHN</name>
<dbReference type="SUPFAM" id="SSF53756">
    <property type="entry name" value="UDP-Glycosyltransferase/glycogen phosphorylase"/>
    <property type="match status" value="1"/>
</dbReference>
<evidence type="ECO:0000313" key="4">
    <source>
        <dbReference type="EMBL" id="RKF20665.1"/>
    </source>
</evidence>
<keyword evidence="1 4" id="KW-0808">Transferase</keyword>
<evidence type="ECO:0000256" key="1">
    <source>
        <dbReference type="ARBA" id="ARBA00022679"/>
    </source>
</evidence>
<dbReference type="OrthoDB" id="9790710at2"/>
<evidence type="ECO:0000259" key="2">
    <source>
        <dbReference type="Pfam" id="PF00534"/>
    </source>
</evidence>
<dbReference type="RefSeq" id="WP_120324962.1">
    <property type="nucleotide sequence ID" value="NZ_RAPF01000005.1"/>
</dbReference>
<comment type="caution">
    <text evidence="4">The sequence shown here is derived from an EMBL/GenBank/DDBJ whole genome shotgun (WGS) entry which is preliminary data.</text>
</comment>
<reference evidence="4 5" key="1">
    <citation type="submission" date="2018-09" db="EMBL/GenBank/DDBJ databases">
        <title>Altererythrobacter spongiae sp. nov., isolated from a marine sponge.</title>
        <authorList>
            <person name="Zhuang L."/>
            <person name="Luo L."/>
        </authorList>
    </citation>
    <scope>NUCLEOTIDE SEQUENCE [LARGE SCALE GENOMIC DNA]</scope>
    <source>
        <strain evidence="4 5">HN-Y73</strain>
    </source>
</reference>
<dbReference type="InterPro" id="IPR028098">
    <property type="entry name" value="Glyco_trans_4-like_N"/>
</dbReference>
<organism evidence="4 5">
    <name type="scientific">Altericroceibacterium spongiae</name>
    <dbReference type="NCBI Taxonomy" id="2320269"/>
    <lineage>
        <taxon>Bacteria</taxon>
        <taxon>Pseudomonadati</taxon>
        <taxon>Pseudomonadota</taxon>
        <taxon>Alphaproteobacteria</taxon>
        <taxon>Sphingomonadales</taxon>
        <taxon>Erythrobacteraceae</taxon>
        <taxon>Altericroceibacterium</taxon>
    </lineage>
</organism>
<dbReference type="AlphaFoldDB" id="A0A420EIY3"/>